<dbReference type="STRING" id="1849047.A0A3D8S8K9"/>
<feature type="region of interest" description="Disordered" evidence="1">
    <location>
        <begin position="1"/>
        <end position="79"/>
    </location>
</feature>
<feature type="region of interest" description="Disordered" evidence="1">
    <location>
        <begin position="353"/>
        <end position="383"/>
    </location>
</feature>
<feature type="compositionally biased region" description="Basic and acidic residues" evidence="1">
    <location>
        <begin position="641"/>
        <end position="653"/>
    </location>
</feature>
<feature type="compositionally biased region" description="Polar residues" evidence="1">
    <location>
        <begin position="330"/>
        <end position="340"/>
    </location>
</feature>
<feature type="region of interest" description="Disordered" evidence="1">
    <location>
        <begin position="639"/>
        <end position="736"/>
    </location>
</feature>
<dbReference type="OrthoDB" id="5303703at2759"/>
<feature type="region of interest" description="Disordered" evidence="1">
    <location>
        <begin position="276"/>
        <end position="340"/>
    </location>
</feature>
<feature type="region of interest" description="Disordered" evidence="1">
    <location>
        <begin position="1100"/>
        <end position="1182"/>
    </location>
</feature>
<evidence type="ECO:0000256" key="1">
    <source>
        <dbReference type="SAM" id="MobiDB-lite"/>
    </source>
</evidence>
<sequence>MDLDKQLTNSPRQDSGNQRQRISFPGTPGEQQRFQEAIEDHKTTASKPVETDNNQGATQQEDLPIGLPFPAPSPNVTENIPATAAADQVNSAASQDSITVLPLESLVFVSERQTGDEQPVESRQDAELQHLTGRQPQKQVASILGSPILETPKLVPEEFDYRKQSSESTMDNVTEKAVPASVQEIPALSASQQSLSPKENIISKTIQEMVTAPSTSGSPPLPSVMAVRELQVPQDGPVILVQNAQPPQSISTLDEKVIPTNRSEYFFNDNQHVHEDQYGHDTTNIDTSLEDPGHNSLGITARASSMQLKGEQDSGLGTNDEPQDKRKENTSCQGSNEWTVDPSYNIQEADHDVPTTQHVDLSDKDMHNLEDKRDGYDSKEPTAQRSLEEEFFSSVAGKNTLSGHKSNIRDLGIVFNNKMRLRQPQHQRGFGTAWQDLDDSGTYDPKIEQRLLRKKARNVRTELDEKSTGRKHDRHGTDSGSMMPFKLAGSNGLDYLRSITPGPGIGSSLMEVDESILGPQAKQPRRPSKIGRAEESILLNLTPEAPQRQGCKACVERNDDNCSLIHDGTCYPCNSCHDTGEPCILIIQPEYKRICECCKRKKILCSYRLDHGKNARSCEQCLEDGEECVAGPLRRSIVPKSKKETAGQRRPRQESYQAQVKRQIKTRALGSRMKRQRRRKSESPFGSYPRRRHISTGNSHQKCKKPRKTYRQAPKRSSFSGEEHLTRSSSPQLFGMTAEGKPTKLIKTSFCYPLTFNALPKAGSMLVLPCDFCDNALFGMCGYGEVEVELADHEVSSKDLDGEMITKTITEEISGGHYENGKDPTNMCIACTMARVRIISCLCHQMVPIRGLDPKTFDYGALKADLQSQAECSSLLDSHNGNPTFSEIIAEAKTKQAAKRIHIDTHWCSICPSPAFFICSTSEDGTHDSFEGCGLTLCEICNDLLHKLQNSPPATLFTVNVAANHRPTTIDQMVQIASAGSMGEWENGLRADVKFLTTEGDLVAFLAQECEEEDERVRRQQIRNSPIMDEDVFVPQARKESARQQAGISERDTVSKPAIRKRDPHATMVFNGAPTEYNTIDLTKDDDNNIVDLTRRYRSVQQSSVSVQENNRDGSLQNSDIVSERKRKRRKGKEKATTGDNIQTQVHAVETIDLTHDSESESDFDSDSNFDFDSDSDSSDDF</sequence>
<feature type="compositionally biased region" description="Polar residues" evidence="1">
    <location>
        <begin position="1"/>
        <end position="21"/>
    </location>
</feature>
<comment type="caution">
    <text evidence="2">The sequence shown here is derived from an EMBL/GenBank/DDBJ whole genome shotgun (WGS) entry which is preliminary data.</text>
</comment>
<reference evidence="2 3" key="1">
    <citation type="journal article" date="2018" name="IMA Fungus">
        <title>IMA Genome-F 9: Draft genome sequence of Annulohypoxylon stygium, Aspergillus mulundensis, Berkeleyomyces basicola (syn. Thielaviopsis basicola), Ceratocystis smalleyi, two Cercospora beticola strains, Coleophoma cylindrospora, Fusarium fracticaudum, Phialophora cf. hyalina, and Morchella septimelata.</title>
        <authorList>
            <person name="Wingfield B.D."/>
            <person name="Bills G.F."/>
            <person name="Dong Y."/>
            <person name="Huang W."/>
            <person name="Nel W.J."/>
            <person name="Swalarsk-Parry B.S."/>
            <person name="Vaghefi N."/>
            <person name="Wilken P.M."/>
            <person name="An Z."/>
            <person name="de Beer Z.W."/>
            <person name="De Vos L."/>
            <person name="Chen L."/>
            <person name="Duong T.A."/>
            <person name="Gao Y."/>
            <person name="Hammerbacher A."/>
            <person name="Kikkert J.R."/>
            <person name="Li Y."/>
            <person name="Li H."/>
            <person name="Li K."/>
            <person name="Li Q."/>
            <person name="Liu X."/>
            <person name="Ma X."/>
            <person name="Naidoo K."/>
            <person name="Pethybridge S.J."/>
            <person name="Sun J."/>
            <person name="Steenkamp E.T."/>
            <person name="van der Nest M.A."/>
            <person name="van Wyk S."/>
            <person name="Wingfield M.J."/>
            <person name="Xiong C."/>
            <person name="Yue Q."/>
            <person name="Zhang X."/>
        </authorList>
    </citation>
    <scope>NUCLEOTIDE SEQUENCE [LARGE SCALE GENOMIC DNA]</scope>
    <source>
        <strain evidence="2 3">BP6252</strain>
    </source>
</reference>
<evidence type="ECO:0000313" key="3">
    <source>
        <dbReference type="Proteomes" id="UP000256645"/>
    </source>
</evidence>
<dbReference type="EMBL" id="PDLM01000003">
    <property type="protein sequence ID" value="RDW82434.1"/>
    <property type="molecule type" value="Genomic_DNA"/>
</dbReference>
<feature type="compositionally biased region" description="Basic and acidic residues" evidence="1">
    <location>
        <begin position="459"/>
        <end position="470"/>
    </location>
</feature>
<feature type="compositionally biased region" description="Polar residues" evidence="1">
    <location>
        <begin position="51"/>
        <end position="61"/>
    </location>
</feature>
<evidence type="ECO:0008006" key="4">
    <source>
        <dbReference type="Google" id="ProtNLM"/>
    </source>
</evidence>
<proteinExistence type="predicted"/>
<evidence type="ECO:0000313" key="2">
    <source>
        <dbReference type="EMBL" id="RDW82434.1"/>
    </source>
</evidence>
<feature type="region of interest" description="Disordered" evidence="1">
    <location>
        <begin position="459"/>
        <end position="484"/>
    </location>
</feature>
<dbReference type="Proteomes" id="UP000256645">
    <property type="component" value="Unassembled WGS sequence"/>
</dbReference>
<feature type="region of interest" description="Disordered" evidence="1">
    <location>
        <begin position="1040"/>
        <end position="1065"/>
    </location>
</feature>
<feature type="compositionally biased region" description="Basic and acidic residues" evidence="1">
    <location>
        <begin position="360"/>
        <end position="383"/>
    </location>
</feature>
<gene>
    <name evidence="2" type="ORF">BP6252_03546</name>
</gene>
<protein>
    <recommendedName>
        <fullName evidence="4">Zn(2)-C6 fungal-type domain-containing protein</fullName>
    </recommendedName>
</protein>
<dbReference type="AlphaFoldDB" id="A0A3D8S8K9"/>
<accession>A0A3D8S8K9</accession>
<name>A0A3D8S8K9_9HELO</name>
<keyword evidence="3" id="KW-1185">Reference proteome</keyword>
<organism evidence="2 3">
    <name type="scientific">Coleophoma cylindrospora</name>
    <dbReference type="NCBI Taxonomy" id="1849047"/>
    <lineage>
        <taxon>Eukaryota</taxon>
        <taxon>Fungi</taxon>
        <taxon>Dikarya</taxon>
        <taxon>Ascomycota</taxon>
        <taxon>Pezizomycotina</taxon>
        <taxon>Leotiomycetes</taxon>
        <taxon>Helotiales</taxon>
        <taxon>Dermateaceae</taxon>
        <taxon>Coleophoma</taxon>
    </lineage>
</organism>
<feature type="compositionally biased region" description="Basic residues" evidence="1">
    <location>
        <begin position="701"/>
        <end position="714"/>
    </location>
</feature>
<feature type="compositionally biased region" description="Acidic residues" evidence="1">
    <location>
        <begin position="1160"/>
        <end position="1182"/>
    </location>
</feature>
<feature type="compositionally biased region" description="Basic and acidic residues" evidence="1">
    <location>
        <begin position="1049"/>
        <end position="1065"/>
    </location>
</feature>